<dbReference type="Proteomes" id="UP001151532">
    <property type="component" value="Chromosome 10"/>
</dbReference>
<sequence length="62" mass="6853">MTGFVNSGFSKCLSGYRIVRFLGETISMEFNICLNLLQSSSCLVKSVDGFLIEICFNHAVVL</sequence>
<reference evidence="1" key="1">
    <citation type="submission" date="2022-11" db="EMBL/GenBank/DDBJ databases">
        <authorList>
            <person name="Hyden B.L."/>
            <person name="Feng K."/>
            <person name="Yates T."/>
            <person name="Jawdy S."/>
            <person name="Smart L.B."/>
            <person name="Muchero W."/>
        </authorList>
    </citation>
    <scope>NUCLEOTIDE SEQUENCE</scope>
    <source>
        <tissue evidence="1">Shoot tip</tissue>
    </source>
</reference>
<proteinExistence type="predicted"/>
<keyword evidence="2" id="KW-1185">Reference proteome</keyword>
<name>A0A9Q0TX82_SALPP</name>
<dbReference type="AlphaFoldDB" id="A0A9Q0TX82"/>
<dbReference type="EMBL" id="JAPFFK010000014">
    <property type="protein sequence ID" value="KAJ6719476.1"/>
    <property type="molecule type" value="Genomic_DNA"/>
</dbReference>
<comment type="caution">
    <text evidence="1">The sequence shown here is derived from an EMBL/GenBank/DDBJ whole genome shotgun (WGS) entry which is preliminary data.</text>
</comment>
<reference evidence="1" key="2">
    <citation type="journal article" date="2023" name="Int. J. Mol. Sci.">
        <title>De Novo Assembly and Annotation of 11 Diverse Shrub Willow (Salix) Genomes Reveals Novel Gene Organization in Sex-Linked Regions.</title>
        <authorList>
            <person name="Hyden B."/>
            <person name="Feng K."/>
            <person name="Yates T.B."/>
            <person name="Jawdy S."/>
            <person name="Cereghino C."/>
            <person name="Smart L.B."/>
            <person name="Muchero W."/>
        </authorList>
    </citation>
    <scope>NUCLEOTIDE SEQUENCE</scope>
    <source>
        <tissue evidence="1">Shoot tip</tissue>
    </source>
</reference>
<evidence type="ECO:0000313" key="1">
    <source>
        <dbReference type="EMBL" id="KAJ6719476.1"/>
    </source>
</evidence>
<organism evidence="1 2">
    <name type="scientific">Salix purpurea</name>
    <name type="common">Purple osier willow</name>
    <dbReference type="NCBI Taxonomy" id="77065"/>
    <lineage>
        <taxon>Eukaryota</taxon>
        <taxon>Viridiplantae</taxon>
        <taxon>Streptophyta</taxon>
        <taxon>Embryophyta</taxon>
        <taxon>Tracheophyta</taxon>
        <taxon>Spermatophyta</taxon>
        <taxon>Magnoliopsida</taxon>
        <taxon>eudicotyledons</taxon>
        <taxon>Gunneridae</taxon>
        <taxon>Pentapetalae</taxon>
        <taxon>rosids</taxon>
        <taxon>fabids</taxon>
        <taxon>Malpighiales</taxon>
        <taxon>Salicaceae</taxon>
        <taxon>Saliceae</taxon>
        <taxon>Salix</taxon>
    </lineage>
</organism>
<evidence type="ECO:0000313" key="2">
    <source>
        <dbReference type="Proteomes" id="UP001151532"/>
    </source>
</evidence>
<gene>
    <name evidence="1" type="ORF">OIU79_007188</name>
</gene>
<accession>A0A9Q0TX82</accession>
<protein>
    <submittedName>
        <fullName evidence="1">Uncharacterized protein</fullName>
    </submittedName>
</protein>